<dbReference type="InterPro" id="IPR057727">
    <property type="entry name" value="WCX_dom"/>
</dbReference>
<proteinExistence type="predicted"/>
<dbReference type="AlphaFoldDB" id="A0A927JCQ1"/>
<dbReference type="EMBL" id="JACYWE010000005">
    <property type="protein sequence ID" value="MBD8506903.1"/>
    <property type="molecule type" value="Genomic_DNA"/>
</dbReference>
<dbReference type="PANTHER" id="PTHR34580:SF3">
    <property type="entry name" value="PROTEIN PAFB"/>
    <property type="match status" value="1"/>
</dbReference>
<name>A0A927JCQ1_9ACTN</name>
<evidence type="ECO:0000313" key="4">
    <source>
        <dbReference type="Proteomes" id="UP000642993"/>
    </source>
</evidence>
<dbReference type="PROSITE" id="PS52050">
    <property type="entry name" value="WYL"/>
    <property type="match status" value="1"/>
</dbReference>
<comment type="caution">
    <text evidence="3">The sequence shown here is derived from an EMBL/GenBank/DDBJ whole genome shotgun (WGS) entry which is preliminary data.</text>
</comment>
<feature type="domain" description="WYL" evidence="1">
    <location>
        <begin position="147"/>
        <end position="211"/>
    </location>
</feature>
<accession>A0A927JCQ1</accession>
<dbReference type="InterPro" id="IPR051534">
    <property type="entry name" value="CBASS_pafABC_assoc_protein"/>
</dbReference>
<protein>
    <submittedName>
        <fullName evidence="3">WYL domain-containing protein</fullName>
    </submittedName>
</protein>
<gene>
    <name evidence="3" type="ORF">HT102_10425</name>
</gene>
<dbReference type="RefSeq" id="WP_192039353.1">
    <property type="nucleotide sequence ID" value="NZ_JACYWE010000005.1"/>
</dbReference>
<sequence>MAAARAERLVNLVIALLSTRQFLTADQIRETVAGYPRDGSDDAYYRMLERDKAELRDLGIPLETGRASWHSATEGYRIRRDAYELPDVQLDQDEAAAVAVAAQLWQSPELHAATQAALLKLRAGGVPVIEGVPVTMVPQRARTSEQAVRVLLEAIDSGTAVRFAHRRSAGEDFREREVEPWGIGTWRGRWYLVGLDRHKQAVRTFRLSRIAGEVSVIGKRGMVRKPDDVDIHELIARAVASRPVAQLPATVWVASGKVHELRRIASAAVPHVLDGAEGDLLEVESSSWEWLARAVAGHGPDAVAIEPPELVNAVIAVLEGALRAAGGDR</sequence>
<evidence type="ECO:0000259" key="1">
    <source>
        <dbReference type="Pfam" id="PF13280"/>
    </source>
</evidence>
<feature type="domain" description="WCX" evidence="2">
    <location>
        <begin position="247"/>
        <end position="322"/>
    </location>
</feature>
<dbReference type="Pfam" id="PF25583">
    <property type="entry name" value="WCX"/>
    <property type="match status" value="1"/>
</dbReference>
<dbReference type="PANTHER" id="PTHR34580">
    <property type="match status" value="1"/>
</dbReference>
<evidence type="ECO:0000259" key="2">
    <source>
        <dbReference type="Pfam" id="PF25583"/>
    </source>
</evidence>
<evidence type="ECO:0000313" key="3">
    <source>
        <dbReference type="EMBL" id="MBD8506903.1"/>
    </source>
</evidence>
<keyword evidence="4" id="KW-1185">Reference proteome</keyword>
<dbReference type="Proteomes" id="UP000642993">
    <property type="component" value="Unassembled WGS sequence"/>
</dbReference>
<organism evidence="3 4">
    <name type="scientific">Lolliginicoccus lacisalsi</name>
    <dbReference type="NCBI Taxonomy" id="2742202"/>
    <lineage>
        <taxon>Bacteria</taxon>
        <taxon>Bacillati</taxon>
        <taxon>Actinomycetota</taxon>
        <taxon>Actinomycetes</taxon>
        <taxon>Mycobacteriales</taxon>
        <taxon>Hoyosellaceae</taxon>
        <taxon>Lolliginicoccus</taxon>
    </lineage>
</organism>
<reference evidence="3" key="1">
    <citation type="submission" date="2020-09" db="EMBL/GenBank/DDBJ databases">
        <title>Hoyosella lacisalsi sp. nov., a halotolerant actinobacterium isolated from soil of Lake Gudzhirganskoe.</title>
        <authorList>
            <person name="Yang Q."/>
            <person name="Guo P.Y."/>
            <person name="Liu S.W."/>
            <person name="Li F.N."/>
            <person name="Sun C.H."/>
        </authorList>
    </citation>
    <scope>NUCLEOTIDE SEQUENCE</scope>
    <source>
        <strain evidence="3">G463</strain>
    </source>
</reference>
<dbReference type="InterPro" id="IPR026881">
    <property type="entry name" value="WYL_dom"/>
</dbReference>
<dbReference type="Pfam" id="PF13280">
    <property type="entry name" value="WYL"/>
    <property type="match status" value="1"/>
</dbReference>